<evidence type="ECO:0000256" key="1">
    <source>
        <dbReference type="SAM" id="MobiDB-lite"/>
    </source>
</evidence>
<feature type="region of interest" description="Disordered" evidence="1">
    <location>
        <begin position="246"/>
        <end position="269"/>
    </location>
</feature>
<dbReference type="AlphaFoldDB" id="A0AA35YP93"/>
<accession>A0AA35YP93</accession>
<evidence type="ECO:0000313" key="3">
    <source>
        <dbReference type="EMBL" id="CAI9277519.1"/>
    </source>
</evidence>
<dbReference type="Gene3D" id="1.20.1280.50">
    <property type="match status" value="1"/>
</dbReference>
<feature type="domain" description="F-box" evidence="2">
    <location>
        <begin position="15"/>
        <end position="53"/>
    </location>
</feature>
<protein>
    <recommendedName>
        <fullName evidence="2">F-box domain-containing protein</fullName>
    </recommendedName>
</protein>
<dbReference type="SUPFAM" id="SSF81383">
    <property type="entry name" value="F-box domain"/>
    <property type="match status" value="1"/>
</dbReference>
<evidence type="ECO:0000313" key="4">
    <source>
        <dbReference type="Proteomes" id="UP001177003"/>
    </source>
</evidence>
<dbReference type="PANTHER" id="PTHR31215">
    <property type="entry name" value="OS05G0510400 PROTEIN-RELATED"/>
    <property type="match status" value="1"/>
</dbReference>
<dbReference type="InterPro" id="IPR036047">
    <property type="entry name" value="F-box-like_dom_sf"/>
</dbReference>
<dbReference type="Pfam" id="PF12937">
    <property type="entry name" value="F-box-like"/>
    <property type="match status" value="1"/>
</dbReference>
<dbReference type="PROSITE" id="PS50181">
    <property type="entry name" value="FBOX"/>
    <property type="match status" value="1"/>
</dbReference>
<name>A0AA35YP93_LACSI</name>
<sequence>MRNLKKPRDGVEADSSSISTLPDEILLQILNRLIDLKTLCFCYLVSRRFSSIVLQVDTISFTAPLINPPIPDKNTVGDVSPSMPLPPIASFIIDKYFLSVSTFLSNFTAVKSLFVELPTSSDKGIDDNRCLFKWKGGFHLNGNEDDEADIELTCDLSRQKFRISCQCLEDVVVRHKMSLFFIKSLPTLEKVSITDSRRRGEFSLSGEKLNEVNEWLHSTLETVMKRVEVPARVNQCYIPVLKLPVSGEDDGSEDKEEYESGNEGSSSNN</sequence>
<evidence type="ECO:0000259" key="2">
    <source>
        <dbReference type="PROSITE" id="PS50181"/>
    </source>
</evidence>
<gene>
    <name evidence="3" type="ORF">LSALG_LOCUS17444</name>
</gene>
<dbReference type="CDD" id="cd09917">
    <property type="entry name" value="F-box_SF"/>
    <property type="match status" value="1"/>
</dbReference>
<reference evidence="3" key="1">
    <citation type="submission" date="2023-04" db="EMBL/GenBank/DDBJ databases">
        <authorList>
            <person name="Vijverberg K."/>
            <person name="Xiong W."/>
            <person name="Schranz E."/>
        </authorList>
    </citation>
    <scope>NUCLEOTIDE SEQUENCE</scope>
</reference>
<dbReference type="Proteomes" id="UP001177003">
    <property type="component" value="Chromosome 3"/>
</dbReference>
<dbReference type="InterPro" id="IPR044809">
    <property type="entry name" value="AUF1-like"/>
</dbReference>
<proteinExistence type="predicted"/>
<feature type="compositionally biased region" description="Acidic residues" evidence="1">
    <location>
        <begin position="247"/>
        <end position="260"/>
    </location>
</feature>
<keyword evidence="4" id="KW-1185">Reference proteome</keyword>
<dbReference type="EMBL" id="OX465079">
    <property type="protein sequence ID" value="CAI9277519.1"/>
    <property type="molecule type" value="Genomic_DNA"/>
</dbReference>
<organism evidence="3 4">
    <name type="scientific">Lactuca saligna</name>
    <name type="common">Willowleaf lettuce</name>
    <dbReference type="NCBI Taxonomy" id="75948"/>
    <lineage>
        <taxon>Eukaryota</taxon>
        <taxon>Viridiplantae</taxon>
        <taxon>Streptophyta</taxon>
        <taxon>Embryophyta</taxon>
        <taxon>Tracheophyta</taxon>
        <taxon>Spermatophyta</taxon>
        <taxon>Magnoliopsida</taxon>
        <taxon>eudicotyledons</taxon>
        <taxon>Gunneridae</taxon>
        <taxon>Pentapetalae</taxon>
        <taxon>asterids</taxon>
        <taxon>campanulids</taxon>
        <taxon>Asterales</taxon>
        <taxon>Asteraceae</taxon>
        <taxon>Cichorioideae</taxon>
        <taxon>Cichorieae</taxon>
        <taxon>Lactucinae</taxon>
        <taxon>Lactuca</taxon>
    </lineage>
</organism>
<dbReference type="InterPro" id="IPR001810">
    <property type="entry name" value="F-box_dom"/>
</dbReference>